<reference evidence="1" key="1">
    <citation type="submission" date="2023-04" db="EMBL/GenBank/DDBJ databases">
        <title>Draft Genome sequencing of Naganishia species isolated from polar environments using Oxford Nanopore Technology.</title>
        <authorList>
            <person name="Leo P."/>
            <person name="Venkateswaran K."/>
        </authorList>
    </citation>
    <scope>NUCLEOTIDE SEQUENCE</scope>
    <source>
        <strain evidence="1">DBVPG 5303</strain>
    </source>
</reference>
<evidence type="ECO:0000313" key="2">
    <source>
        <dbReference type="Proteomes" id="UP001234202"/>
    </source>
</evidence>
<accession>A0ACC2X310</accession>
<proteinExistence type="predicted"/>
<gene>
    <name evidence="1" type="ORF">QFC24_006596</name>
</gene>
<comment type="caution">
    <text evidence="1">The sequence shown here is derived from an EMBL/GenBank/DDBJ whole genome shotgun (WGS) entry which is preliminary data.</text>
</comment>
<dbReference type="EMBL" id="JASBWV010000033">
    <property type="protein sequence ID" value="KAJ9117137.1"/>
    <property type="molecule type" value="Genomic_DNA"/>
</dbReference>
<name>A0ACC2X310_9TREE</name>
<sequence>MAQPPPPNNKVDAGMEKLFSRLPALIDQARKGTMQPQATVQLRQLLRDRRPAIEAWFKANDLPSPFANLPAVINPAIPTPAHSASSSPRPSPGPTVAAAAAETGSTTAVAKSIPTSSSSQNSSLGPAAGITPQVDQNNVRPPVPRPAAATQPRPPTSGQALPQVRPNLQPTAPPLARPANAGVPSGTSASARPPPAAASAARPPPGVRPPAGRPPASGVSTTVTPSSSTGAPPTRTGTPSSTTSNTANVPKVTSWTDVFNMTAEQRRAWFDAVPGSEATYNKILEDARKKHMAMRQGDGTGSRQGSPAPSAPGSRGSSPAPTGGPGSPAQVNAGNTPFRPGMVQAQTTAANLASATRAIRPVNQNMPLPNLAIPPGARRGSASVGPADSANATGTGTATVVPENRPPAGIHSLSQEKIRFYMSLSDAQGQVLPPDQKQLWLWLKKLIAETKQQSANKQAAQTQQQQQRPMSGPVRPGGGGGGGGTMTPGPYSGFRIPPAPGGLSMSNLNEEILKLYTGGKAPTMQQLRELCMRGGMNWSVQMENLMAPYASDRPKQQQGSGVKLDPIEIPATPGGGAGPGGPGGGSWIPPRTTKEHIHENVRKVVELETGSVIDDDLVSMFEDLAGDLFQEVLSGGVVLASHKSRQDHILEVRDVAHISRQAIGITIPGFGLEQAMIGKRKALPSKISERHLKRLRAVQQAKDRDAGRIH</sequence>
<protein>
    <submittedName>
        <fullName evidence="1">Uncharacterized protein</fullName>
    </submittedName>
</protein>
<evidence type="ECO:0000313" key="1">
    <source>
        <dbReference type="EMBL" id="KAJ9117137.1"/>
    </source>
</evidence>
<keyword evidence="2" id="KW-1185">Reference proteome</keyword>
<dbReference type="Proteomes" id="UP001234202">
    <property type="component" value="Unassembled WGS sequence"/>
</dbReference>
<organism evidence="1 2">
    <name type="scientific">Naganishia onofrii</name>
    <dbReference type="NCBI Taxonomy" id="1851511"/>
    <lineage>
        <taxon>Eukaryota</taxon>
        <taxon>Fungi</taxon>
        <taxon>Dikarya</taxon>
        <taxon>Basidiomycota</taxon>
        <taxon>Agaricomycotina</taxon>
        <taxon>Tremellomycetes</taxon>
        <taxon>Filobasidiales</taxon>
        <taxon>Filobasidiaceae</taxon>
        <taxon>Naganishia</taxon>
    </lineage>
</organism>